<evidence type="ECO:0000313" key="2">
    <source>
        <dbReference type="Proteomes" id="UP000034273"/>
    </source>
</evidence>
<sequence>MVPKNFCRLPDEYGIIKIGVAGAADTGHCGLDAFEKAKETGREIARQGAIVVTGATTGFPMYAAMGAKDECGFSIGFSPAANDREHTEVYGLPLDFMDVVVYTGFGYAGRDLLFTRSVDAMIIGCGRIGTMNEFAVAFEDRRPIGILEGSWKTDELLRKIIEEAHRPNEKIVFDPDPKKLVEKLIALIQKDKAGLRLVYNNHDSRSGTGKNVEMVQ</sequence>
<protein>
    <recommendedName>
        <fullName evidence="3">Protein containing YHS domain protein</fullName>
    </recommendedName>
</protein>
<dbReference type="InterPro" id="IPR041164">
    <property type="entry name" value="LDcluster4"/>
</dbReference>
<dbReference type="Proteomes" id="UP000034273">
    <property type="component" value="Unassembled WGS sequence"/>
</dbReference>
<comment type="caution">
    <text evidence="1">The sequence shown here is derived from an EMBL/GenBank/DDBJ whole genome shotgun (WGS) entry which is preliminary data.</text>
</comment>
<dbReference type="AlphaFoldDB" id="A0A0G1ZBD2"/>
<dbReference type="Pfam" id="PF18306">
    <property type="entry name" value="LDcluster4"/>
    <property type="match status" value="1"/>
</dbReference>
<evidence type="ECO:0008006" key="3">
    <source>
        <dbReference type="Google" id="ProtNLM"/>
    </source>
</evidence>
<proteinExistence type="predicted"/>
<dbReference type="EMBL" id="LCQW01000001">
    <property type="protein sequence ID" value="KKW25052.1"/>
    <property type="molecule type" value="Genomic_DNA"/>
</dbReference>
<evidence type="ECO:0000313" key="1">
    <source>
        <dbReference type="EMBL" id="KKW25052.1"/>
    </source>
</evidence>
<organism evidence="1 2">
    <name type="scientific">Candidatus Kaiserbacteria bacterium GW2011_GWA2_52_12</name>
    <dbReference type="NCBI Taxonomy" id="1618671"/>
    <lineage>
        <taxon>Bacteria</taxon>
        <taxon>Candidatus Kaiseribacteriota</taxon>
    </lineage>
</organism>
<accession>A0A0G1ZBD2</accession>
<gene>
    <name evidence="1" type="ORF">UY67_C0001G0054</name>
</gene>
<name>A0A0G1ZBD2_9BACT</name>
<reference evidence="1 2" key="1">
    <citation type="journal article" date="2015" name="Nature">
        <title>rRNA introns, odd ribosomes, and small enigmatic genomes across a large radiation of phyla.</title>
        <authorList>
            <person name="Brown C.T."/>
            <person name="Hug L.A."/>
            <person name="Thomas B.C."/>
            <person name="Sharon I."/>
            <person name="Castelle C.J."/>
            <person name="Singh A."/>
            <person name="Wilkins M.J."/>
            <person name="Williams K.H."/>
            <person name="Banfield J.F."/>
        </authorList>
    </citation>
    <scope>NUCLEOTIDE SEQUENCE [LARGE SCALE GENOMIC DNA]</scope>
</reference>
<dbReference type="STRING" id="1618671.UY67_C0001G0054"/>
<dbReference type="SUPFAM" id="SSF102405">
    <property type="entry name" value="MCP/YpsA-like"/>
    <property type="match status" value="1"/>
</dbReference>
<dbReference type="Gene3D" id="3.40.50.450">
    <property type="match status" value="1"/>
</dbReference>